<dbReference type="NCBIfam" id="TIGR01031">
    <property type="entry name" value="rpmF_bact"/>
    <property type="match status" value="1"/>
</dbReference>
<protein>
    <recommendedName>
        <fullName evidence="4 5">Large ribosomal subunit protein bL32</fullName>
    </recommendedName>
</protein>
<keyword evidence="2 5" id="KW-0689">Ribosomal protein</keyword>
<dbReference type="PANTHER" id="PTHR35534:SF1">
    <property type="entry name" value="LARGE RIBOSOMAL SUBUNIT PROTEIN BL32"/>
    <property type="match status" value="1"/>
</dbReference>
<sequence length="59" mass="6836">MGVPQHKRSKSRNRNRRAVIEKLKLVKFGACPQCSEPKMPHHVCPSCGFYRERAEKKAE</sequence>
<dbReference type="GO" id="GO:0003735">
    <property type="term" value="F:structural constituent of ribosome"/>
    <property type="evidence" value="ECO:0007669"/>
    <property type="project" value="InterPro"/>
</dbReference>
<dbReference type="RefSeq" id="WP_153725364.1">
    <property type="nucleotide sequence ID" value="NZ_CP045875.1"/>
</dbReference>
<comment type="similarity">
    <text evidence="1 5">Belongs to the bacterial ribosomal protein bL32 family.</text>
</comment>
<dbReference type="InterPro" id="IPR011332">
    <property type="entry name" value="Ribosomal_zn-bd"/>
</dbReference>
<evidence type="ECO:0000256" key="5">
    <source>
        <dbReference type="HAMAP-Rule" id="MF_00340"/>
    </source>
</evidence>
<dbReference type="HAMAP" id="MF_00340">
    <property type="entry name" value="Ribosomal_bL32"/>
    <property type="match status" value="1"/>
</dbReference>
<keyword evidence="7" id="KW-1185">Reference proteome</keyword>
<dbReference type="Pfam" id="PF01783">
    <property type="entry name" value="Ribosomal_L32p"/>
    <property type="match status" value="1"/>
</dbReference>
<evidence type="ECO:0000313" key="7">
    <source>
        <dbReference type="Proteomes" id="UP000366051"/>
    </source>
</evidence>
<dbReference type="KEGG" id="hcv:FTV88_2011"/>
<organism evidence="6 7">
    <name type="scientific">Heliorestis convoluta</name>
    <dbReference type="NCBI Taxonomy" id="356322"/>
    <lineage>
        <taxon>Bacteria</taxon>
        <taxon>Bacillati</taxon>
        <taxon>Bacillota</taxon>
        <taxon>Clostridia</taxon>
        <taxon>Eubacteriales</taxon>
        <taxon>Heliobacteriaceae</taxon>
        <taxon>Heliorestis</taxon>
    </lineage>
</organism>
<proteinExistence type="inferred from homology"/>
<dbReference type="Proteomes" id="UP000366051">
    <property type="component" value="Chromosome"/>
</dbReference>
<evidence type="ECO:0000256" key="1">
    <source>
        <dbReference type="ARBA" id="ARBA00008560"/>
    </source>
</evidence>
<dbReference type="OrthoDB" id="9812874at2"/>
<accession>A0A5Q2N2L4</accession>
<name>A0A5Q2N2L4_9FIRM</name>
<evidence type="ECO:0000256" key="4">
    <source>
        <dbReference type="ARBA" id="ARBA00035178"/>
    </source>
</evidence>
<dbReference type="AlphaFoldDB" id="A0A5Q2N2L4"/>
<keyword evidence="3 5" id="KW-0687">Ribonucleoprotein</keyword>
<dbReference type="GO" id="GO:0015934">
    <property type="term" value="C:large ribosomal subunit"/>
    <property type="evidence" value="ECO:0007669"/>
    <property type="project" value="InterPro"/>
</dbReference>
<dbReference type="InterPro" id="IPR002677">
    <property type="entry name" value="Ribosomal_bL32"/>
</dbReference>
<evidence type="ECO:0000313" key="6">
    <source>
        <dbReference type="EMBL" id="QGG48109.1"/>
    </source>
</evidence>
<reference evidence="7" key="1">
    <citation type="submission" date="2019-11" db="EMBL/GenBank/DDBJ databases">
        <title>Genome sequence of Heliorestis convoluta strain HH, an alkaliphilic and minimalistic phototrophic bacterium from a soda lake in Egypt.</title>
        <authorList>
            <person name="Dewey E.D."/>
            <person name="Stokes L.M."/>
            <person name="Burchell B.M."/>
            <person name="Shaffer K.N."/>
            <person name="Huntington A.M."/>
            <person name="Baker J.M."/>
            <person name="Nadendla S."/>
            <person name="Giglio M.G."/>
            <person name="Touchman J.W."/>
            <person name="Blankenship R.E."/>
            <person name="Madigan M.T."/>
            <person name="Sattley W.M."/>
        </authorList>
    </citation>
    <scope>NUCLEOTIDE SEQUENCE [LARGE SCALE GENOMIC DNA]</scope>
    <source>
        <strain evidence="7">HH</strain>
    </source>
</reference>
<dbReference type="EMBL" id="CP045875">
    <property type="protein sequence ID" value="QGG48109.1"/>
    <property type="molecule type" value="Genomic_DNA"/>
</dbReference>
<evidence type="ECO:0000256" key="3">
    <source>
        <dbReference type="ARBA" id="ARBA00023274"/>
    </source>
</evidence>
<dbReference type="PANTHER" id="PTHR35534">
    <property type="entry name" value="50S RIBOSOMAL PROTEIN L32"/>
    <property type="match status" value="1"/>
</dbReference>
<gene>
    <name evidence="5 6" type="primary">rpmF</name>
    <name evidence="6" type="ORF">FTV88_2011</name>
</gene>
<dbReference type="SUPFAM" id="SSF57829">
    <property type="entry name" value="Zn-binding ribosomal proteins"/>
    <property type="match status" value="1"/>
</dbReference>
<evidence type="ECO:0000256" key="2">
    <source>
        <dbReference type="ARBA" id="ARBA00022980"/>
    </source>
</evidence>
<dbReference type="InterPro" id="IPR044957">
    <property type="entry name" value="Ribosomal_bL32_bact"/>
</dbReference>
<dbReference type="GO" id="GO:0006412">
    <property type="term" value="P:translation"/>
    <property type="evidence" value="ECO:0007669"/>
    <property type="project" value="UniProtKB-UniRule"/>
</dbReference>